<dbReference type="InterPro" id="IPR036388">
    <property type="entry name" value="WH-like_DNA-bd_sf"/>
</dbReference>
<organism evidence="6 7">
    <name type="scientific">Clostridium tanneri</name>
    <dbReference type="NCBI Taxonomy" id="3037988"/>
    <lineage>
        <taxon>Bacteria</taxon>
        <taxon>Bacillati</taxon>
        <taxon>Bacillota</taxon>
        <taxon>Clostridia</taxon>
        <taxon>Eubacteriales</taxon>
        <taxon>Clostridiaceae</taxon>
        <taxon>Clostridium</taxon>
    </lineage>
</organism>
<comment type="similarity">
    <text evidence="1">Belongs to the LysR transcriptional regulatory family.</text>
</comment>
<keyword evidence="3" id="KW-0238">DNA-binding</keyword>
<sequence length="297" mass="33397">MNIQSLKNFYDVATLRSISKVALLSHISQSALSQQLLRLEEELGVQLLERSNKGVELTKEGQLILKHVKTIIKAYERIIDDISIIKRNKDSTFAISSPSSSINSVMLKAIINLKDKYKNYSFKLTSMIGNSIESELDNDFADIILTYEAAEREDIVSLKVGSDELVFVTNPEIDLKGPLSFEDIFKYSFILLKDGPDIKRLLHLALASQGYDIDDLNIVFTANSIDIGKNSVYGAPTISLLPKISVEKDISSGLMKEIKIKGASFNYEVFLSFKHETHKHLKSLIDDFKKQAKSLFK</sequence>
<evidence type="ECO:0000313" key="7">
    <source>
        <dbReference type="Proteomes" id="UP001281656"/>
    </source>
</evidence>
<evidence type="ECO:0000256" key="3">
    <source>
        <dbReference type="ARBA" id="ARBA00023125"/>
    </source>
</evidence>
<feature type="domain" description="HTH lysR-type" evidence="5">
    <location>
        <begin position="1"/>
        <end position="58"/>
    </location>
</feature>
<dbReference type="RefSeq" id="WP_318799103.1">
    <property type="nucleotide sequence ID" value="NZ_JARUJP010000031.1"/>
</dbReference>
<evidence type="ECO:0000256" key="4">
    <source>
        <dbReference type="ARBA" id="ARBA00023163"/>
    </source>
</evidence>
<reference evidence="6 7" key="1">
    <citation type="submission" date="2023-04" db="EMBL/GenBank/DDBJ databases">
        <title>Clostridium tannerae sp. nov., isolated from the fecal material of an alpaca.</title>
        <authorList>
            <person name="Miller S."/>
            <person name="Hendry M."/>
            <person name="King J."/>
            <person name="Sankaranarayanan K."/>
            <person name="Lawson P.A."/>
        </authorList>
    </citation>
    <scope>NUCLEOTIDE SEQUENCE [LARGE SCALE GENOMIC DNA]</scope>
    <source>
        <strain evidence="6 7">A1-XYC3</strain>
    </source>
</reference>
<dbReference type="EMBL" id="JARUJP010000031">
    <property type="protein sequence ID" value="MDW8802871.1"/>
    <property type="molecule type" value="Genomic_DNA"/>
</dbReference>
<proteinExistence type="inferred from homology"/>
<dbReference type="InterPro" id="IPR005119">
    <property type="entry name" value="LysR_subst-bd"/>
</dbReference>
<dbReference type="PANTHER" id="PTHR30126">
    <property type="entry name" value="HTH-TYPE TRANSCRIPTIONAL REGULATOR"/>
    <property type="match status" value="1"/>
</dbReference>
<protein>
    <submittedName>
        <fullName evidence="6">LysR family transcriptional regulator</fullName>
    </submittedName>
</protein>
<keyword evidence="4" id="KW-0804">Transcription</keyword>
<gene>
    <name evidence="6" type="ORF">P8V03_17135</name>
</gene>
<accession>A0ABU4JXH6</accession>
<dbReference type="SUPFAM" id="SSF53850">
    <property type="entry name" value="Periplasmic binding protein-like II"/>
    <property type="match status" value="1"/>
</dbReference>
<dbReference type="Gene3D" id="3.40.190.290">
    <property type="match status" value="1"/>
</dbReference>
<evidence type="ECO:0000259" key="5">
    <source>
        <dbReference type="PROSITE" id="PS50931"/>
    </source>
</evidence>
<dbReference type="Proteomes" id="UP001281656">
    <property type="component" value="Unassembled WGS sequence"/>
</dbReference>
<dbReference type="SUPFAM" id="SSF46785">
    <property type="entry name" value="Winged helix' DNA-binding domain"/>
    <property type="match status" value="1"/>
</dbReference>
<name>A0ABU4JXH6_9CLOT</name>
<dbReference type="Pfam" id="PF00126">
    <property type="entry name" value="HTH_1"/>
    <property type="match status" value="1"/>
</dbReference>
<dbReference type="Pfam" id="PF03466">
    <property type="entry name" value="LysR_substrate"/>
    <property type="match status" value="1"/>
</dbReference>
<dbReference type="InterPro" id="IPR000847">
    <property type="entry name" value="LysR_HTH_N"/>
</dbReference>
<dbReference type="InterPro" id="IPR036390">
    <property type="entry name" value="WH_DNA-bd_sf"/>
</dbReference>
<keyword evidence="7" id="KW-1185">Reference proteome</keyword>
<evidence type="ECO:0000313" key="6">
    <source>
        <dbReference type="EMBL" id="MDW8802871.1"/>
    </source>
</evidence>
<keyword evidence="2" id="KW-0805">Transcription regulation</keyword>
<dbReference type="Gene3D" id="1.10.10.10">
    <property type="entry name" value="Winged helix-like DNA-binding domain superfamily/Winged helix DNA-binding domain"/>
    <property type="match status" value="1"/>
</dbReference>
<dbReference type="PROSITE" id="PS50931">
    <property type="entry name" value="HTH_LYSR"/>
    <property type="match status" value="1"/>
</dbReference>
<dbReference type="PRINTS" id="PR00039">
    <property type="entry name" value="HTHLYSR"/>
</dbReference>
<comment type="caution">
    <text evidence="6">The sequence shown here is derived from an EMBL/GenBank/DDBJ whole genome shotgun (WGS) entry which is preliminary data.</text>
</comment>
<evidence type="ECO:0000256" key="2">
    <source>
        <dbReference type="ARBA" id="ARBA00023015"/>
    </source>
</evidence>
<dbReference type="PANTHER" id="PTHR30126:SF40">
    <property type="entry name" value="HTH-TYPE TRANSCRIPTIONAL REGULATOR GLTR"/>
    <property type="match status" value="1"/>
</dbReference>
<evidence type="ECO:0000256" key="1">
    <source>
        <dbReference type="ARBA" id="ARBA00009437"/>
    </source>
</evidence>